<dbReference type="Proteomes" id="UP000215914">
    <property type="component" value="Unassembled WGS sequence"/>
</dbReference>
<accession>A0A9K3JAJ1</accession>
<dbReference type="PANTHER" id="PTHR48055:SF57">
    <property type="entry name" value="PROTEIN KINASE DOMAIN-CONTAINING PROTEIN"/>
    <property type="match status" value="1"/>
</dbReference>
<evidence type="ECO:0000313" key="3">
    <source>
        <dbReference type="Proteomes" id="UP000215914"/>
    </source>
</evidence>
<organism evidence="2 3">
    <name type="scientific">Helianthus annuus</name>
    <name type="common">Common sunflower</name>
    <dbReference type="NCBI Taxonomy" id="4232"/>
    <lineage>
        <taxon>Eukaryota</taxon>
        <taxon>Viridiplantae</taxon>
        <taxon>Streptophyta</taxon>
        <taxon>Embryophyta</taxon>
        <taxon>Tracheophyta</taxon>
        <taxon>Spermatophyta</taxon>
        <taxon>Magnoliopsida</taxon>
        <taxon>eudicotyledons</taxon>
        <taxon>Gunneridae</taxon>
        <taxon>Pentapetalae</taxon>
        <taxon>asterids</taxon>
        <taxon>campanulids</taxon>
        <taxon>Asterales</taxon>
        <taxon>Asteraceae</taxon>
        <taxon>Asteroideae</taxon>
        <taxon>Heliantheae alliance</taxon>
        <taxon>Heliantheae</taxon>
        <taxon>Helianthus</taxon>
    </lineage>
</organism>
<dbReference type="SUPFAM" id="SSF56112">
    <property type="entry name" value="Protein kinase-like (PK-like)"/>
    <property type="match status" value="1"/>
</dbReference>
<evidence type="ECO:0000259" key="1">
    <source>
        <dbReference type="Pfam" id="PF07714"/>
    </source>
</evidence>
<feature type="domain" description="Serine-threonine/tyrosine-protein kinase catalytic" evidence="1">
    <location>
        <begin position="5"/>
        <end position="105"/>
    </location>
</feature>
<dbReference type="Gene3D" id="1.10.510.10">
    <property type="entry name" value="Transferase(Phosphotransferase) domain 1"/>
    <property type="match status" value="1"/>
</dbReference>
<gene>
    <name evidence="2" type="ORF">HanXRQr2_Chr04g0180901</name>
</gene>
<reference evidence="2" key="2">
    <citation type="submission" date="2020-06" db="EMBL/GenBank/DDBJ databases">
        <title>Helianthus annuus Genome sequencing and assembly Release 2.</title>
        <authorList>
            <person name="Gouzy J."/>
            <person name="Langlade N."/>
            <person name="Munos S."/>
        </authorList>
    </citation>
    <scope>NUCLEOTIDE SEQUENCE</scope>
    <source>
        <tissue evidence="2">Leaves</tissue>
    </source>
</reference>
<dbReference type="GO" id="GO:0004672">
    <property type="term" value="F:protein kinase activity"/>
    <property type="evidence" value="ECO:0007669"/>
    <property type="project" value="InterPro"/>
</dbReference>
<dbReference type="InterPro" id="IPR011009">
    <property type="entry name" value="Kinase-like_dom_sf"/>
</dbReference>
<dbReference type="Gramene" id="mRNA:HanXRQr2_Chr04g0180901">
    <property type="protein sequence ID" value="CDS:HanXRQr2_Chr04g0180901.1"/>
    <property type="gene ID" value="HanXRQr2_Chr04g0180901"/>
</dbReference>
<keyword evidence="3" id="KW-1185">Reference proteome</keyword>
<proteinExistence type="predicted"/>
<sequence>MPCIEYGMEGIVSPGSDVYSFGILLLETFTRKKPTEEMFSGEVSLRSWVFEATQLSVFEVVDKDLINEHLYTKQESLASIFNLAMDCTFESSSLRINMKETVTRLCKIQKNFLTNN</sequence>
<dbReference type="PANTHER" id="PTHR48055">
    <property type="entry name" value="LEUCINE-RICH REPEAT RECEPTOR PROTEIN KINASE EMS1"/>
    <property type="match status" value="1"/>
</dbReference>
<dbReference type="EMBL" id="MNCJ02000319">
    <property type="protein sequence ID" value="KAF5811394.1"/>
    <property type="molecule type" value="Genomic_DNA"/>
</dbReference>
<comment type="caution">
    <text evidence="2">The sequence shown here is derived from an EMBL/GenBank/DDBJ whole genome shotgun (WGS) entry which is preliminary data.</text>
</comment>
<dbReference type="InterPro" id="IPR001245">
    <property type="entry name" value="Ser-Thr/Tyr_kinase_cat_dom"/>
</dbReference>
<name>A0A9K3JAJ1_HELAN</name>
<protein>
    <recommendedName>
        <fullName evidence="1">Serine-threonine/tyrosine-protein kinase catalytic domain-containing protein</fullName>
    </recommendedName>
</protein>
<keyword evidence="2" id="KW-0808">Transferase</keyword>
<dbReference type="AlphaFoldDB" id="A0A9K3JAJ1"/>
<evidence type="ECO:0000313" key="2">
    <source>
        <dbReference type="EMBL" id="KAF5811394.1"/>
    </source>
</evidence>
<reference evidence="2" key="1">
    <citation type="journal article" date="2017" name="Nature">
        <title>The sunflower genome provides insights into oil metabolism, flowering and Asterid evolution.</title>
        <authorList>
            <person name="Badouin H."/>
            <person name="Gouzy J."/>
            <person name="Grassa C.J."/>
            <person name="Murat F."/>
            <person name="Staton S.E."/>
            <person name="Cottret L."/>
            <person name="Lelandais-Briere C."/>
            <person name="Owens G.L."/>
            <person name="Carrere S."/>
            <person name="Mayjonade B."/>
            <person name="Legrand L."/>
            <person name="Gill N."/>
            <person name="Kane N.C."/>
            <person name="Bowers J.E."/>
            <person name="Hubner S."/>
            <person name="Bellec A."/>
            <person name="Berard A."/>
            <person name="Berges H."/>
            <person name="Blanchet N."/>
            <person name="Boniface M.C."/>
            <person name="Brunel D."/>
            <person name="Catrice O."/>
            <person name="Chaidir N."/>
            <person name="Claudel C."/>
            <person name="Donnadieu C."/>
            <person name="Faraut T."/>
            <person name="Fievet G."/>
            <person name="Helmstetter N."/>
            <person name="King M."/>
            <person name="Knapp S.J."/>
            <person name="Lai Z."/>
            <person name="Le Paslier M.C."/>
            <person name="Lippi Y."/>
            <person name="Lorenzon L."/>
            <person name="Mandel J.R."/>
            <person name="Marage G."/>
            <person name="Marchand G."/>
            <person name="Marquand E."/>
            <person name="Bret-Mestries E."/>
            <person name="Morien E."/>
            <person name="Nambeesan S."/>
            <person name="Nguyen T."/>
            <person name="Pegot-Espagnet P."/>
            <person name="Pouilly N."/>
            <person name="Raftis F."/>
            <person name="Sallet E."/>
            <person name="Schiex T."/>
            <person name="Thomas J."/>
            <person name="Vandecasteele C."/>
            <person name="Vares D."/>
            <person name="Vear F."/>
            <person name="Vautrin S."/>
            <person name="Crespi M."/>
            <person name="Mangin B."/>
            <person name="Burke J.M."/>
            <person name="Salse J."/>
            <person name="Munos S."/>
            <person name="Vincourt P."/>
            <person name="Rieseberg L.H."/>
            <person name="Langlade N.B."/>
        </authorList>
    </citation>
    <scope>NUCLEOTIDE SEQUENCE</scope>
    <source>
        <tissue evidence="2">Leaves</tissue>
    </source>
</reference>
<dbReference type="InterPro" id="IPR051564">
    <property type="entry name" value="LRR_receptor-like_kinase"/>
</dbReference>
<dbReference type="Pfam" id="PF07714">
    <property type="entry name" value="PK_Tyr_Ser-Thr"/>
    <property type="match status" value="1"/>
</dbReference>